<comment type="cofactor">
    <cofactor evidence="2">
        <name>Mn(2+)</name>
        <dbReference type="ChEBI" id="CHEBI:29035"/>
    </cofactor>
    <text evidence="2">The Mn(2+) ion enhances activity.</text>
</comment>
<evidence type="ECO:0000259" key="3">
    <source>
        <dbReference type="Pfam" id="PF07687"/>
    </source>
</evidence>
<organism evidence="4 5">
    <name type="scientific">Tropicimonas isoalkanivorans</name>
    <dbReference type="NCBI Taxonomy" id="441112"/>
    <lineage>
        <taxon>Bacteria</taxon>
        <taxon>Pseudomonadati</taxon>
        <taxon>Pseudomonadota</taxon>
        <taxon>Alphaproteobacteria</taxon>
        <taxon>Rhodobacterales</taxon>
        <taxon>Roseobacteraceae</taxon>
        <taxon>Tropicimonas</taxon>
    </lineage>
</organism>
<dbReference type="InterPro" id="IPR017439">
    <property type="entry name" value="Amidohydrolase"/>
</dbReference>
<evidence type="ECO:0000256" key="2">
    <source>
        <dbReference type="PIRSR" id="PIRSR005962-1"/>
    </source>
</evidence>
<dbReference type="SUPFAM" id="SSF55031">
    <property type="entry name" value="Bacterial exopeptidase dimerisation domain"/>
    <property type="match status" value="1"/>
</dbReference>
<dbReference type="Gene3D" id="3.40.630.10">
    <property type="entry name" value="Zn peptidases"/>
    <property type="match status" value="1"/>
</dbReference>
<feature type="binding site" evidence="2">
    <location>
        <position position="109"/>
    </location>
    <ligand>
        <name>Mn(2+)</name>
        <dbReference type="ChEBI" id="CHEBI:29035"/>
        <label>2</label>
    </ligand>
</feature>
<reference evidence="4 5" key="1">
    <citation type="submission" date="2016-10" db="EMBL/GenBank/DDBJ databases">
        <authorList>
            <person name="de Groot N.N."/>
        </authorList>
    </citation>
    <scope>NUCLEOTIDE SEQUENCE [LARGE SCALE GENOMIC DNA]</scope>
    <source>
        <strain evidence="4 5">DSM 19548</strain>
    </source>
</reference>
<dbReference type="InterPro" id="IPR036264">
    <property type="entry name" value="Bact_exopeptidase_dim_dom"/>
</dbReference>
<feature type="binding site" evidence="2">
    <location>
        <position position="111"/>
    </location>
    <ligand>
        <name>Mn(2+)</name>
        <dbReference type="ChEBI" id="CHEBI:29035"/>
        <label>2</label>
    </ligand>
</feature>
<dbReference type="AlphaFoldDB" id="A0A1I1DDK2"/>
<keyword evidence="2" id="KW-0464">Manganese</keyword>
<dbReference type="GO" id="GO:0016787">
    <property type="term" value="F:hydrolase activity"/>
    <property type="evidence" value="ECO:0007669"/>
    <property type="project" value="UniProtKB-KW"/>
</dbReference>
<dbReference type="GO" id="GO:0046872">
    <property type="term" value="F:metal ion binding"/>
    <property type="evidence" value="ECO:0007669"/>
    <property type="project" value="UniProtKB-KW"/>
</dbReference>
<dbReference type="PANTHER" id="PTHR11014:SF169">
    <property type="entry name" value="CLAN MH, FAMILY M20, PEPTIDASE T-LIKE METALLOPEPTIDASE"/>
    <property type="match status" value="1"/>
</dbReference>
<dbReference type="Pfam" id="PF01546">
    <property type="entry name" value="Peptidase_M20"/>
    <property type="match status" value="1"/>
</dbReference>
<dbReference type="RefSeq" id="WP_093358511.1">
    <property type="nucleotide sequence ID" value="NZ_FOLG01000001.1"/>
</dbReference>
<dbReference type="EMBL" id="FOLG01000001">
    <property type="protein sequence ID" value="SFB72894.1"/>
    <property type="molecule type" value="Genomic_DNA"/>
</dbReference>
<dbReference type="STRING" id="441112.SAMN04488094_101156"/>
<gene>
    <name evidence="4" type="ORF">SAMN04488094_101156</name>
</gene>
<dbReference type="InterPro" id="IPR011650">
    <property type="entry name" value="Peptidase_M20_dimer"/>
</dbReference>
<dbReference type="PIRSF" id="PIRSF005962">
    <property type="entry name" value="Pept_M20D_amidohydro"/>
    <property type="match status" value="1"/>
</dbReference>
<dbReference type="PANTHER" id="PTHR11014">
    <property type="entry name" value="PEPTIDASE M20 FAMILY MEMBER"/>
    <property type="match status" value="1"/>
</dbReference>
<feature type="binding site" evidence="2">
    <location>
        <position position="144"/>
    </location>
    <ligand>
        <name>Mn(2+)</name>
        <dbReference type="ChEBI" id="CHEBI:29035"/>
        <label>2</label>
    </ligand>
</feature>
<feature type="binding site" evidence="2">
    <location>
        <position position="170"/>
    </location>
    <ligand>
        <name>Mn(2+)</name>
        <dbReference type="ChEBI" id="CHEBI:29035"/>
        <label>2</label>
    </ligand>
</feature>
<dbReference type="OrthoDB" id="9777385at2"/>
<evidence type="ECO:0000313" key="4">
    <source>
        <dbReference type="EMBL" id="SFB72894.1"/>
    </source>
</evidence>
<feature type="domain" description="Peptidase M20 dimerisation" evidence="3">
    <location>
        <begin position="191"/>
        <end position="290"/>
    </location>
</feature>
<dbReference type="Gene3D" id="3.30.70.360">
    <property type="match status" value="1"/>
</dbReference>
<keyword evidence="1 4" id="KW-0378">Hydrolase</keyword>
<protein>
    <submittedName>
        <fullName evidence="4">Amidohydrolase</fullName>
    </submittedName>
</protein>
<proteinExistence type="predicted"/>
<keyword evidence="2" id="KW-0479">Metal-binding</keyword>
<accession>A0A1I1DDK2</accession>
<feature type="binding site" evidence="2">
    <location>
        <position position="366"/>
    </location>
    <ligand>
        <name>Mn(2+)</name>
        <dbReference type="ChEBI" id="CHEBI:29035"/>
        <label>2</label>
    </ligand>
</feature>
<dbReference type="Pfam" id="PF07687">
    <property type="entry name" value="M20_dimer"/>
    <property type="match status" value="1"/>
</dbReference>
<name>A0A1I1DDK2_9RHOB</name>
<dbReference type="Proteomes" id="UP000198728">
    <property type="component" value="Unassembled WGS sequence"/>
</dbReference>
<sequence>MTANDTPRESNVLCDRDIADLTEWRRALHRRPDLSGEEAETARRVADMLGHTEPDRVITELGGHGVAAVFEGRADGPCILLRCELDGLPIEELGEVAHRSKVAGKAHLCGHDGHMAILAGVGRWLGRNRPARGRVVLLFQPAEEDGSGAERVIADPRFRTLSPDFALALHNMPGVPLGHAVLDEGIMNCASRGMKIVLNGRTAHASQPETGRSPVPAVARLMSLLTDLGTGGSQADPDFSLVTVTHARVGEPAFGVAPGRAEIWATLRTQRDAGMDALVARAEQAVAEAADGAGLTWKVSYHDVFRHCENAPAATRLLARALEAEGVPTGKAGLPMRASEDFGRFGDGANAAMMLLGSGVDCPALHSPDYDFPDALIATGAGIFIRCLRSELF</sequence>
<evidence type="ECO:0000313" key="5">
    <source>
        <dbReference type="Proteomes" id="UP000198728"/>
    </source>
</evidence>
<keyword evidence="5" id="KW-1185">Reference proteome</keyword>
<dbReference type="SUPFAM" id="SSF53187">
    <property type="entry name" value="Zn-dependent exopeptidases"/>
    <property type="match status" value="1"/>
</dbReference>
<dbReference type="NCBIfam" id="TIGR01891">
    <property type="entry name" value="amidohydrolases"/>
    <property type="match status" value="1"/>
</dbReference>
<dbReference type="InterPro" id="IPR002933">
    <property type="entry name" value="Peptidase_M20"/>
</dbReference>
<evidence type="ECO:0000256" key="1">
    <source>
        <dbReference type="ARBA" id="ARBA00022801"/>
    </source>
</evidence>